<accession>A0A182USC1</accession>
<evidence type="ECO:0000256" key="4">
    <source>
        <dbReference type="ARBA" id="ARBA00062283"/>
    </source>
</evidence>
<dbReference type="GeneID" id="121589680"/>
<dbReference type="InterPro" id="IPR006746">
    <property type="entry name" value="26S_Psome_Rpn12"/>
</dbReference>
<dbReference type="Gene3D" id="1.25.40.990">
    <property type="match status" value="1"/>
</dbReference>
<organism evidence="8 9">
    <name type="scientific">Anopheles merus</name>
    <name type="common">Mosquito</name>
    <dbReference type="NCBI Taxonomy" id="30066"/>
    <lineage>
        <taxon>Eukaryota</taxon>
        <taxon>Metazoa</taxon>
        <taxon>Ecdysozoa</taxon>
        <taxon>Arthropoda</taxon>
        <taxon>Hexapoda</taxon>
        <taxon>Insecta</taxon>
        <taxon>Pterygota</taxon>
        <taxon>Neoptera</taxon>
        <taxon>Endopterygota</taxon>
        <taxon>Diptera</taxon>
        <taxon>Nematocera</taxon>
        <taxon>Culicoidea</taxon>
        <taxon>Culicidae</taxon>
        <taxon>Anophelinae</taxon>
        <taxon>Anopheles</taxon>
    </lineage>
</organism>
<dbReference type="GO" id="GO:0005829">
    <property type="term" value="C:cytosol"/>
    <property type="evidence" value="ECO:0007669"/>
    <property type="project" value="TreeGrafter"/>
</dbReference>
<keyword evidence="3" id="KW-0647">Proteasome</keyword>
<reference evidence="8" key="1">
    <citation type="submission" date="2020-05" db="UniProtKB">
        <authorList>
            <consortium name="EnsemblMetazoa"/>
        </authorList>
    </citation>
    <scope>IDENTIFICATION</scope>
    <source>
        <strain evidence="8">MAF</strain>
    </source>
</reference>
<evidence type="ECO:0000256" key="5">
    <source>
        <dbReference type="ARBA" id="ARBA00078986"/>
    </source>
</evidence>
<feature type="region of interest" description="Disordered" evidence="6">
    <location>
        <begin position="29"/>
        <end position="52"/>
    </location>
</feature>
<dbReference type="PROSITE" id="PS50250">
    <property type="entry name" value="PCI"/>
    <property type="match status" value="1"/>
</dbReference>
<protein>
    <recommendedName>
        <fullName evidence="2">26S proteasome non-ATPase regulatory subunit 8</fullName>
    </recommendedName>
    <alternativeName>
        <fullName evidence="5">26S proteasome regulatory subunit RPN12</fullName>
    </alternativeName>
</protein>
<dbReference type="Pfam" id="PF10075">
    <property type="entry name" value="CSN8_PSD8_EIF3K"/>
    <property type="match status" value="1"/>
</dbReference>
<dbReference type="AlphaFoldDB" id="A0A182USC1"/>
<name>A0A182USC1_ANOME</name>
<sequence>MGKNSRPRCVYSARFGASRGGGRLLSTLTPDDRHKISTNHSRGPRGIPRNATRRKSGHNFVLLLQQTFPSSRKRTTMESTVALYKQLKTEWTKSPINLKLCGTILDKLKVALAGMSYIPTGNAQANQQELLIARDILEIGVEYSIATKNIPAFERYILQLKWFYYDYNTLIGESKNKYQLLGLNLLFLLSQNRVAEFHTELELLPADIIQTNAFIRHPLALEQYLMEGRYNKIFQAKGNVPAESYNFFIDILLQTVRNEIGACLESSYERISLQEAAKRLNLKSKEEVKQFGEKKGWKLSPDGFYHFVNELAKPKEPIPSQELAEQAIMYARELEMIV</sequence>
<dbReference type="InterPro" id="IPR033464">
    <property type="entry name" value="CSN8_PSD8_EIF3K"/>
</dbReference>
<evidence type="ECO:0000259" key="7">
    <source>
        <dbReference type="PROSITE" id="PS50250"/>
    </source>
</evidence>
<proteinExistence type="inferred from homology"/>
<dbReference type="InterPro" id="IPR000717">
    <property type="entry name" value="PCI_dom"/>
</dbReference>
<dbReference type="KEGG" id="amer:121589680"/>
<dbReference type="GO" id="GO:0005634">
    <property type="term" value="C:nucleus"/>
    <property type="evidence" value="ECO:0007669"/>
    <property type="project" value="TreeGrafter"/>
</dbReference>
<dbReference type="FunFam" id="1.25.40.990:FF:000001">
    <property type="entry name" value="26S proteasome non-ATPase regulatory subunit"/>
    <property type="match status" value="1"/>
</dbReference>
<keyword evidence="9" id="KW-1185">Reference proteome</keyword>
<evidence type="ECO:0000313" key="9">
    <source>
        <dbReference type="Proteomes" id="UP000075903"/>
    </source>
</evidence>
<evidence type="ECO:0000256" key="1">
    <source>
        <dbReference type="ARBA" id="ARBA00009627"/>
    </source>
</evidence>
<feature type="domain" description="PCI" evidence="7">
    <location>
        <begin position="151"/>
        <end position="323"/>
    </location>
</feature>
<evidence type="ECO:0000256" key="2">
    <source>
        <dbReference type="ARBA" id="ARBA00014939"/>
    </source>
</evidence>
<dbReference type="CTD" id="39845"/>
<evidence type="ECO:0000313" key="8">
    <source>
        <dbReference type="EnsemblMetazoa" id="AMEM002788-PA"/>
    </source>
</evidence>
<dbReference type="VEuPathDB" id="VectorBase:AMEM21_007730"/>
<dbReference type="STRING" id="30066.A0A182USC1"/>
<dbReference type="PANTHER" id="PTHR12387:SF0">
    <property type="entry name" value="26S PROTEASOME NON-ATPASE REGULATORY SUBUNIT 8"/>
    <property type="match status" value="1"/>
</dbReference>
<dbReference type="PANTHER" id="PTHR12387">
    <property type="entry name" value="26S PROTEASOME NON-ATPASE REGULATORY SUBUNIT 8"/>
    <property type="match status" value="1"/>
</dbReference>
<dbReference type="VEuPathDB" id="VectorBase:AMEM002788"/>
<dbReference type="GO" id="GO:0043161">
    <property type="term" value="P:proteasome-mediated ubiquitin-dependent protein catabolic process"/>
    <property type="evidence" value="ECO:0007669"/>
    <property type="project" value="TreeGrafter"/>
</dbReference>
<dbReference type="RefSeq" id="XP_041764699.1">
    <property type="nucleotide sequence ID" value="XM_041908765.1"/>
</dbReference>
<dbReference type="GO" id="GO:0008541">
    <property type="term" value="C:proteasome regulatory particle, lid subcomplex"/>
    <property type="evidence" value="ECO:0007669"/>
    <property type="project" value="TreeGrafter"/>
</dbReference>
<dbReference type="Proteomes" id="UP000075903">
    <property type="component" value="Unassembled WGS sequence"/>
</dbReference>
<comment type="subunit">
    <text evidence="4">Component of the 19S proteasome regulatory particle complex. The 26S proteasome consists of a 20S core particle (CP) and two 19S regulatory subunits (RP). The regulatory particle is made of a lid composed of 9 subunits including PSMD8, a base containing 6 ATPases and few additional components. Interacts with DDI2. Interacts with TASOR.</text>
</comment>
<evidence type="ECO:0000256" key="3">
    <source>
        <dbReference type="ARBA" id="ARBA00022942"/>
    </source>
</evidence>
<dbReference type="EnsemblMetazoa" id="AMEM002788-RA">
    <property type="protein sequence ID" value="AMEM002788-PA"/>
    <property type="gene ID" value="AMEM002788"/>
</dbReference>
<evidence type="ECO:0000256" key="6">
    <source>
        <dbReference type="SAM" id="MobiDB-lite"/>
    </source>
</evidence>
<comment type="similarity">
    <text evidence="1">Belongs to the proteasome subunit S14 family.</text>
</comment>